<protein>
    <submittedName>
        <fullName evidence="6">PAP/25A associated domain containing protein</fullName>
    </submittedName>
</protein>
<name>A0A1J4J423_9EUKA</name>
<evidence type="ECO:0000259" key="4">
    <source>
        <dbReference type="Pfam" id="PF03828"/>
    </source>
</evidence>
<dbReference type="GO" id="GO:0005730">
    <property type="term" value="C:nucleolus"/>
    <property type="evidence" value="ECO:0007669"/>
    <property type="project" value="TreeGrafter"/>
</dbReference>
<keyword evidence="1" id="KW-0479">Metal-binding</keyword>
<dbReference type="InterPro" id="IPR045862">
    <property type="entry name" value="Trf4-like"/>
</dbReference>
<gene>
    <name evidence="6" type="ORF">TRFO_11396</name>
</gene>
<accession>A0A1J4J423</accession>
<organism evidence="6 7">
    <name type="scientific">Tritrichomonas foetus</name>
    <dbReference type="NCBI Taxonomy" id="1144522"/>
    <lineage>
        <taxon>Eukaryota</taxon>
        <taxon>Metamonada</taxon>
        <taxon>Parabasalia</taxon>
        <taxon>Tritrichomonadida</taxon>
        <taxon>Tritrichomonadidae</taxon>
        <taxon>Tritrichomonas</taxon>
    </lineage>
</organism>
<evidence type="ECO:0000313" key="6">
    <source>
        <dbReference type="EMBL" id="OHS94114.1"/>
    </source>
</evidence>
<dbReference type="OrthoDB" id="273917at2759"/>
<dbReference type="AlphaFoldDB" id="A0A1J4J423"/>
<keyword evidence="7" id="KW-1185">Reference proteome</keyword>
<dbReference type="PANTHER" id="PTHR23092:SF15">
    <property type="entry name" value="INACTIVE NON-CANONICAL POLY(A) RNA POLYMERASE PROTEIN TRF4-2-RELATED"/>
    <property type="match status" value="1"/>
</dbReference>
<dbReference type="SUPFAM" id="SSF81301">
    <property type="entry name" value="Nucleotidyltransferase"/>
    <property type="match status" value="1"/>
</dbReference>
<dbReference type="GO" id="GO:0031499">
    <property type="term" value="C:TRAMP complex"/>
    <property type="evidence" value="ECO:0007669"/>
    <property type="project" value="TreeGrafter"/>
</dbReference>
<dbReference type="InterPro" id="IPR054708">
    <property type="entry name" value="MTPAP-like_central"/>
</dbReference>
<dbReference type="RefSeq" id="XP_068347251.1">
    <property type="nucleotide sequence ID" value="XM_068496014.1"/>
</dbReference>
<dbReference type="GO" id="GO:0031123">
    <property type="term" value="P:RNA 3'-end processing"/>
    <property type="evidence" value="ECO:0007669"/>
    <property type="project" value="TreeGrafter"/>
</dbReference>
<dbReference type="EMBL" id="MLAK01001348">
    <property type="protein sequence ID" value="OHS94114.1"/>
    <property type="molecule type" value="Genomic_DNA"/>
</dbReference>
<dbReference type="Pfam" id="PF22600">
    <property type="entry name" value="MTPAP-like_central"/>
    <property type="match status" value="1"/>
</dbReference>
<dbReference type="GeneID" id="94830718"/>
<dbReference type="Proteomes" id="UP000179807">
    <property type="component" value="Unassembled WGS sequence"/>
</dbReference>
<evidence type="ECO:0000256" key="3">
    <source>
        <dbReference type="SAM" id="MobiDB-lite"/>
    </source>
</evidence>
<dbReference type="GO" id="GO:0043634">
    <property type="term" value="P:polyadenylation-dependent ncRNA catabolic process"/>
    <property type="evidence" value="ECO:0007669"/>
    <property type="project" value="TreeGrafter"/>
</dbReference>
<sequence length="497" mass="57535">MIAPELDEYCASVRVQPAVLPNSDCPWCNNMTYISSSQTLCLHREILDFARWISPTEEEKLLRLIVIKRFRTAIKLLWPDASIVCHGSSATKTYLPGGDIDFVVINPPPNHSQPELLSILNSHLNSLQTFRKSDVLESARCPIIKGIEKPFGFHIDIAINNFNGILNIERNLNAMKKFPALLPLLYVLKFFLFQNRLDEPFRGGISTNTLQQMIIFVIQSSHETRRNDLGYLLTLFFQTFGIYFNYLTTGISTRFGGRLFSRLDMDRVNWKQPINICVEDPQIPGNFLGENAFESGTFRSRCYGAYNRLQRPSTGEQSLLLRVINRPDWIIKHRAELKKHINTLNGNSLNSIPLDIPTTESSSTTNNHYSNSTTTNNGSNSSNRYNYNYDNNTRNYNNGLNNISQAYAYNYYNQYMYNNAYNSVYNNTYNNEYDNNISKYNNAYNNSFYSNTNALDGYSFSSYNDERGTTDYRQYNRQQFGDVMNRESKNKRRPYRR</sequence>
<feature type="compositionally biased region" description="Low complexity" evidence="3">
    <location>
        <begin position="358"/>
        <end position="387"/>
    </location>
</feature>
<evidence type="ECO:0000256" key="2">
    <source>
        <dbReference type="ARBA" id="ARBA00022842"/>
    </source>
</evidence>
<feature type="domain" description="PAP-associated" evidence="4">
    <location>
        <begin position="229"/>
        <end position="286"/>
    </location>
</feature>
<reference evidence="6" key="1">
    <citation type="submission" date="2016-10" db="EMBL/GenBank/DDBJ databases">
        <authorList>
            <person name="Benchimol M."/>
            <person name="Almeida L.G."/>
            <person name="Vasconcelos A.T."/>
            <person name="Perreira-Neves A."/>
            <person name="Rosa I.A."/>
            <person name="Tasca T."/>
            <person name="Bogo M.R."/>
            <person name="de Souza W."/>
        </authorList>
    </citation>
    <scope>NUCLEOTIDE SEQUENCE [LARGE SCALE GENOMIC DNA]</scope>
    <source>
        <strain evidence="6">K</strain>
    </source>
</reference>
<evidence type="ECO:0000313" key="7">
    <source>
        <dbReference type="Proteomes" id="UP000179807"/>
    </source>
</evidence>
<dbReference type="GO" id="GO:0003729">
    <property type="term" value="F:mRNA binding"/>
    <property type="evidence" value="ECO:0007669"/>
    <property type="project" value="TreeGrafter"/>
</dbReference>
<dbReference type="PANTHER" id="PTHR23092">
    <property type="entry name" value="POLY(A) RNA POLYMERASE"/>
    <property type="match status" value="1"/>
</dbReference>
<dbReference type="Gene3D" id="1.10.1410.10">
    <property type="match status" value="1"/>
</dbReference>
<feature type="domain" description="Poly(A) RNA polymerase mitochondrial-like central palm" evidence="5">
    <location>
        <begin position="42"/>
        <end position="167"/>
    </location>
</feature>
<keyword evidence="2" id="KW-0460">Magnesium</keyword>
<dbReference type="CDD" id="cd05402">
    <property type="entry name" value="NT_PAP_TUTase"/>
    <property type="match status" value="1"/>
</dbReference>
<dbReference type="Gene3D" id="3.30.460.10">
    <property type="entry name" value="Beta Polymerase, domain 2"/>
    <property type="match status" value="1"/>
</dbReference>
<dbReference type="VEuPathDB" id="TrichDB:TRFO_11396"/>
<evidence type="ECO:0000259" key="5">
    <source>
        <dbReference type="Pfam" id="PF22600"/>
    </source>
</evidence>
<feature type="region of interest" description="Disordered" evidence="3">
    <location>
        <begin position="352"/>
        <end position="387"/>
    </location>
</feature>
<evidence type="ECO:0000256" key="1">
    <source>
        <dbReference type="ARBA" id="ARBA00022723"/>
    </source>
</evidence>
<comment type="caution">
    <text evidence="6">The sequence shown here is derived from an EMBL/GenBank/DDBJ whole genome shotgun (WGS) entry which is preliminary data.</text>
</comment>
<dbReference type="GO" id="GO:0046872">
    <property type="term" value="F:metal ion binding"/>
    <property type="evidence" value="ECO:0007669"/>
    <property type="project" value="UniProtKB-KW"/>
</dbReference>
<feature type="region of interest" description="Disordered" evidence="3">
    <location>
        <begin position="475"/>
        <end position="497"/>
    </location>
</feature>
<dbReference type="Pfam" id="PF03828">
    <property type="entry name" value="PAP_assoc"/>
    <property type="match status" value="1"/>
</dbReference>
<dbReference type="InterPro" id="IPR043519">
    <property type="entry name" value="NT_sf"/>
</dbReference>
<dbReference type="InterPro" id="IPR002058">
    <property type="entry name" value="PAP_assoc"/>
</dbReference>
<proteinExistence type="predicted"/>
<dbReference type="GO" id="GO:1990817">
    <property type="term" value="F:poly(A) RNA polymerase activity"/>
    <property type="evidence" value="ECO:0007669"/>
    <property type="project" value="InterPro"/>
</dbReference>
<dbReference type="SUPFAM" id="SSF81631">
    <property type="entry name" value="PAP/OAS1 substrate-binding domain"/>
    <property type="match status" value="1"/>
</dbReference>